<organism evidence="3 4">
    <name type="scientific">Quercus lobata</name>
    <name type="common">Valley oak</name>
    <dbReference type="NCBI Taxonomy" id="97700"/>
    <lineage>
        <taxon>Eukaryota</taxon>
        <taxon>Viridiplantae</taxon>
        <taxon>Streptophyta</taxon>
        <taxon>Embryophyta</taxon>
        <taxon>Tracheophyta</taxon>
        <taxon>Spermatophyta</taxon>
        <taxon>Magnoliopsida</taxon>
        <taxon>eudicotyledons</taxon>
        <taxon>Gunneridae</taxon>
        <taxon>Pentapetalae</taxon>
        <taxon>rosids</taxon>
        <taxon>fabids</taxon>
        <taxon>Fagales</taxon>
        <taxon>Fagaceae</taxon>
        <taxon>Quercus</taxon>
    </lineage>
</organism>
<evidence type="ECO:0000256" key="2">
    <source>
        <dbReference type="SAM" id="Phobius"/>
    </source>
</evidence>
<dbReference type="GeneID" id="115995271"/>
<dbReference type="InterPro" id="IPR044708">
    <property type="entry name" value="CPR5"/>
</dbReference>
<dbReference type="InParanoid" id="A0A7N2LX95"/>
<dbReference type="EMBL" id="LRBV02000006">
    <property type="status" value="NOT_ANNOTATED_CDS"/>
    <property type="molecule type" value="Genomic_DNA"/>
</dbReference>
<name>A0A7N2LX95_QUELO</name>
<dbReference type="FunCoup" id="A0A7N2LX95">
    <property type="interactions" value="1386"/>
</dbReference>
<feature type="transmembrane region" description="Helical" evidence="2">
    <location>
        <begin position="495"/>
        <end position="519"/>
    </location>
</feature>
<keyword evidence="2" id="KW-0812">Transmembrane</keyword>
<keyword evidence="4" id="KW-1185">Reference proteome</keyword>
<feature type="compositionally biased region" description="Basic residues" evidence="1">
    <location>
        <begin position="49"/>
        <end position="59"/>
    </location>
</feature>
<feature type="compositionally biased region" description="Low complexity" evidence="1">
    <location>
        <begin position="1"/>
        <end position="14"/>
    </location>
</feature>
<feature type="transmembrane region" description="Helical" evidence="2">
    <location>
        <begin position="437"/>
        <end position="456"/>
    </location>
</feature>
<dbReference type="GO" id="GO:0010090">
    <property type="term" value="P:trichome morphogenesis"/>
    <property type="evidence" value="ECO:0007669"/>
    <property type="project" value="InterPro"/>
</dbReference>
<reference evidence="3" key="2">
    <citation type="submission" date="2021-01" db="UniProtKB">
        <authorList>
            <consortium name="EnsemblPlants"/>
        </authorList>
    </citation>
    <scope>IDENTIFICATION</scope>
</reference>
<accession>A0A7N2LX95</accession>
<dbReference type="PANTHER" id="PTHR35322">
    <property type="entry name" value="PROTEIN CPR-5"/>
    <property type="match status" value="1"/>
</dbReference>
<gene>
    <name evidence="3" type="primary">LOC115995271</name>
</gene>
<evidence type="ECO:0000256" key="1">
    <source>
        <dbReference type="SAM" id="MobiDB-lite"/>
    </source>
</evidence>
<feature type="transmembrane region" description="Helical" evidence="2">
    <location>
        <begin position="545"/>
        <end position="567"/>
    </location>
</feature>
<dbReference type="GO" id="GO:0006952">
    <property type="term" value="P:defense response"/>
    <property type="evidence" value="ECO:0007669"/>
    <property type="project" value="InterPro"/>
</dbReference>
<sequence length="588" mass="64968">MELEAPSSSPQQSSIPAVDSIANPMVQDPPPLIATTTGPTDNGEENKNTKKKKKKKKKNIILITKNNNNKKRVSKDYDNHSSSSCSSSSSSSTRVVLRRRNPRPLFGAASPRNLGKVDAIALPLGMSIAAVVALVLETKDTAGGRMSIDHLSTICTSAVRESLVNVFGVNFDCFMRNFEKSFGSTLRTLRLINESHVKSGGHHFNNLNEEGPTPAVTLDKGGCTNNSIVEDFQSDAALQNFATQDLLNTIEEVRENMLTGSITQELALHGQTNQVACVFPRISDSAIKQSMHGSIQNSLIEQARSNNLKVLELGLTMKRLKLKETQLALNYDSNHLERSKLAMGISKASFKAEKFQSQLEETRHSELLRKCIDCLVAGLLIMSASLLYGTYVFSYKRITEATESCTPSPKESKSWWIPSPMASFNSGLHVLRCQVQVVSRMLFGVFMIIAIALLLLQRSSTTKQIMPVTVMLLLLGIACGFAGKLCVDTLGGSGYYWLLYWEILCVLHFFSNVCTSTLFRFLHGSVNSSQGTKGNAIFPYWIRRFLFYAILLLFLPLFCGLVPFASLGEWKDHILLLVTDYLITGNEL</sequence>
<dbReference type="AlphaFoldDB" id="A0A7N2LX95"/>
<evidence type="ECO:0000313" key="3">
    <source>
        <dbReference type="EnsemblPlants" id="QL06p032353:mrna"/>
    </source>
</evidence>
<dbReference type="Gramene" id="QL06p032353:mrna">
    <property type="protein sequence ID" value="QL06p032353:mrna"/>
    <property type="gene ID" value="QL06p032353"/>
</dbReference>
<dbReference type="EnsemblPlants" id="QL06p032353:mrna">
    <property type="protein sequence ID" value="QL06p032353:mrna"/>
    <property type="gene ID" value="QL06p032353"/>
</dbReference>
<keyword evidence="2" id="KW-0472">Membrane</keyword>
<dbReference type="KEGG" id="qlo:115995271"/>
<evidence type="ECO:0008006" key="5">
    <source>
        <dbReference type="Google" id="ProtNLM"/>
    </source>
</evidence>
<dbReference type="OrthoDB" id="2017423at2759"/>
<dbReference type="RefSeq" id="XP_030975635.1">
    <property type="nucleotide sequence ID" value="XM_031119775.1"/>
</dbReference>
<dbReference type="PANTHER" id="PTHR35322:SF2">
    <property type="entry name" value="PROTEIN CPR-5"/>
    <property type="match status" value="1"/>
</dbReference>
<feature type="compositionally biased region" description="Low complexity" evidence="1">
    <location>
        <begin position="81"/>
        <end position="95"/>
    </location>
</feature>
<dbReference type="GO" id="GO:0010150">
    <property type="term" value="P:leaf senescence"/>
    <property type="evidence" value="ECO:0007669"/>
    <property type="project" value="InterPro"/>
</dbReference>
<evidence type="ECO:0000313" key="4">
    <source>
        <dbReference type="Proteomes" id="UP000594261"/>
    </source>
</evidence>
<reference evidence="3 4" key="1">
    <citation type="journal article" date="2016" name="G3 (Bethesda)">
        <title>First Draft Assembly and Annotation of the Genome of a California Endemic Oak Quercus lobata Nee (Fagaceae).</title>
        <authorList>
            <person name="Sork V.L."/>
            <person name="Fitz-Gibbon S.T."/>
            <person name="Puiu D."/>
            <person name="Crepeau M."/>
            <person name="Gugger P.F."/>
            <person name="Sherman R."/>
            <person name="Stevens K."/>
            <person name="Langley C.H."/>
            <person name="Pellegrini M."/>
            <person name="Salzberg S.L."/>
        </authorList>
    </citation>
    <scope>NUCLEOTIDE SEQUENCE [LARGE SCALE GENOMIC DNA]</scope>
    <source>
        <strain evidence="3 4">cv. SW786</strain>
    </source>
</reference>
<proteinExistence type="predicted"/>
<keyword evidence="2" id="KW-1133">Transmembrane helix</keyword>
<feature type="region of interest" description="Disordered" evidence="1">
    <location>
        <begin position="1"/>
        <end position="96"/>
    </location>
</feature>
<feature type="transmembrane region" description="Helical" evidence="2">
    <location>
        <begin position="465"/>
        <end position="483"/>
    </location>
</feature>
<protein>
    <recommendedName>
        <fullName evidence="5">Protein CPR-5</fullName>
    </recommendedName>
</protein>
<dbReference type="Proteomes" id="UP000594261">
    <property type="component" value="Chromosome 6"/>
</dbReference>
<dbReference type="OMA" id="YWEVLCS"/>